<gene>
    <name evidence="1" type="ORF">M2280_005889</name>
</gene>
<proteinExistence type="predicted"/>
<dbReference type="EMBL" id="JARXVC010000024">
    <property type="protein sequence ID" value="MDH6284628.1"/>
    <property type="molecule type" value="Genomic_DNA"/>
</dbReference>
<sequence>MTSTPGADAVTGFVRSLTHRIAVQSLDPLDTVRFLTDLSAAIDHEMARRLRDLPEDVSAADLATALGTSKATAWRRRTDAAAATHHVCACTPTAEATTPEQFLDEHAPLIDSLDAAALQSVVTANPGIRTDELVRLFTDTDESSVREDLPRLAEAAAVVHVPYEDSWYPHFHAQAARAREVLRRMAENTLTASTLQPDAAASPGGATGLFQMMPSTWGSVGRTD</sequence>
<evidence type="ECO:0000313" key="2">
    <source>
        <dbReference type="Proteomes" id="UP001160334"/>
    </source>
</evidence>
<accession>A0ABT6MJX8</accession>
<protein>
    <submittedName>
        <fullName evidence="1">Uncharacterized protein</fullName>
    </submittedName>
</protein>
<keyword evidence="2" id="KW-1185">Reference proteome</keyword>
<reference evidence="1 2" key="1">
    <citation type="submission" date="2023-04" db="EMBL/GenBank/DDBJ databases">
        <title>Forest soil microbial communities from Buena Vista Peninsula, Colon Province, Panama.</title>
        <authorList>
            <person name="Bouskill N."/>
        </authorList>
    </citation>
    <scope>NUCLEOTIDE SEQUENCE [LARGE SCALE GENOMIC DNA]</scope>
    <source>
        <strain evidence="1 2">CFH S0262</strain>
    </source>
</reference>
<name>A0ABT6MJX8_9NOCA</name>
<dbReference type="RefSeq" id="WP_280763840.1">
    <property type="nucleotide sequence ID" value="NZ_JARXVC010000024.1"/>
</dbReference>
<dbReference type="Proteomes" id="UP001160334">
    <property type="component" value="Unassembled WGS sequence"/>
</dbReference>
<evidence type="ECO:0000313" key="1">
    <source>
        <dbReference type="EMBL" id="MDH6284628.1"/>
    </source>
</evidence>
<organism evidence="1 2">
    <name type="scientific">Prescottella agglutinans</name>
    <dbReference type="NCBI Taxonomy" id="1644129"/>
    <lineage>
        <taxon>Bacteria</taxon>
        <taxon>Bacillati</taxon>
        <taxon>Actinomycetota</taxon>
        <taxon>Actinomycetes</taxon>
        <taxon>Mycobacteriales</taxon>
        <taxon>Nocardiaceae</taxon>
        <taxon>Prescottella</taxon>
    </lineage>
</organism>
<comment type="caution">
    <text evidence="1">The sequence shown here is derived from an EMBL/GenBank/DDBJ whole genome shotgun (WGS) entry which is preliminary data.</text>
</comment>